<keyword evidence="4 9" id="KW-0997">Cell inner membrane</keyword>
<keyword evidence="12" id="KW-1185">Reference proteome</keyword>
<evidence type="ECO:0000256" key="4">
    <source>
        <dbReference type="ARBA" id="ARBA00022519"/>
    </source>
</evidence>
<evidence type="ECO:0000259" key="10">
    <source>
        <dbReference type="Pfam" id="PF04290"/>
    </source>
</evidence>
<keyword evidence="2 9" id="KW-0813">Transport</keyword>
<feature type="transmembrane region" description="Helical" evidence="9">
    <location>
        <begin position="87"/>
        <end position="109"/>
    </location>
</feature>
<evidence type="ECO:0000256" key="8">
    <source>
        <dbReference type="ARBA" id="ARBA00038436"/>
    </source>
</evidence>
<dbReference type="GO" id="GO:0015740">
    <property type="term" value="P:C4-dicarboxylate transport"/>
    <property type="evidence" value="ECO:0007669"/>
    <property type="project" value="TreeGrafter"/>
</dbReference>
<gene>
    <name evidence="11" type="ORF">SAMN04488056_10616</name>
</gene>
<evidence type="ECO:0000256" key="7">
    <source>
        <dbReference type="ARBA" id="ARBA00023136"/>
    </source>
</evidence>
<accession>A0A1I5H479</accession>
<dbReference type="Pfam" id="PF04290">
    <property type="entry name" value="DctQ"/>
    <property type="match status" value="1"/>
</dbReference>
<dbReference type="GO" id="GO:0005886">
    <property type="term" value="C:plasma membrane"/>
    <property type="evidence" value="ECO:0007669"/>
    <property type="project" value="UniProtKB-SubCell"/>
</dbReference>
<organism evidence="11 12">
    <name type="scientific">Cohaesibacter marisflavi</name>
    <dbReference type="NCBI Taxonomy" id="655353"/>
    <lineage>
        <taxon>Bacteria</taxon>
        <taxon>Pseudomonadati</taxon>
        <taxon>Pseudomonadota</taxon>
        <taxon>Alphaproteobacteria</taxon>
        <taxon>Hyphomicrobiales</taxon>
        <taxon>Cohaesibacteraceae</taxon>
    </lineage>
</organism>
<dbReference type="STRING" id="655353.SAMN04488056_10616"/>
<dbReference type="PANTHER" id="PTHR35011:SF5">
    <property type="entry name" value="SIALIC ACID TRAP TRANSPORTER SMALL PERMEASE PROTEIN SIAQ"/>
    <property type="match status" value="1"/>
</dbReference>
<dbReference type="InterPro" id="IPR055348">
    <property type="entry name" value="DctQ"/>
</dbReference>
<evidence type="ECO:0000256" key="6">
    <source>
        <dbReference type="ARBA" id="ARBA00022989"/>
    </source>
</evidence>
<evidence type="ECO:0000256" key="3">
    <source>
        <dbReference type="ARBA" id="ARBA00022475"/>
    </source>
</evidence>
<evidence type="ECO:0000256" key="1">
    <source>
        <dbReference type="ARBA" id="ARBA00004429"/>
    </source>
</evidence>
<keyword evidence="7 9" id="KW-0472">Membrane</keyword>
<feature type="transmembrane region" description="Helical" evidence="9">
    <location>
        <begin position="49"/>
        <end position="66"/>
    </location>
</feature>
<evidence type="ECO:0000256" key="9">
    <source>
        <dbReference type="RuleBase" id="RU369079"/>
    </source>
</evidence>
<keyword evidence="6 9" id="KW-1133">Transmembrane helix</keyword>
<comment type="subcellular location">
    <subcellularLocation>
        <location evidence="1 9">Cell inner membrane</location>
        <topology evidence="1 9">Multi-pass membrane protein</topology>
    </subcellularLocation>
</comment>
<dbReference type="AlphaFoldDB" id="A0A1I5H479"/>
<comment type="function">
    <text evidence="9">Part of the tripartite ATP-independent periplasmic (TRAP) transport system.</text>
</comment>
<reference evidence="11 12" key="1">
    <citation type="submission" date="2016-10" db="EMBL/GenBank/DDBJ databases">
        <authorList>
            <person name="de Groot N.N."/>
        </authorList>
    </citation>
    <scope>NUCLEOTIDE SEQUENCE [LARGE SCALE GENOMIC DNA]</scope>
    <source>
        <strain evidence="11 12">CGMCC 1.9157</strain>
    </source>
</reference>
<evidence type="ECO:0000313" key="11">
    <source>
        <dbReference type="EMBL" id="SFO43019.1"/>
    </source>
</evidence>
<protein>
    <recommendedName>
        <fullName evidence="9">TRAP transporter small permease protein</fullName>
    </recommendedName>
</protein>
<dbReference type="OrthoDB" id="8449485at2"/>
<evidence type="ECO:0000256" key="5">
    <source>
        <dbReference type="ARBA" id="ARBA00022692"/>
    </source>
</evidence>
<dbReference type="GO" id="GO:0022857">
    <property type="term" value="F:transmembrane transporter activity"/>
    <property type="evidence" value="ECO:0007669"/>
    <property type="project" value="UniProtKB-UniRule"/>
</dbReference>
<evidence type="ECO:0000313" key="12">
    <source>
        <dbReference type="Proteomes" id="UP000199236"/>
    </source>
</evidence>
<feature type="transmembrane region" description="Helical" evidence="9">
    <location>
        <begin position="20"/>
        <end position="43"/>
    </location>
</feature>
<sequence length="179" mass="20345">MKSSFLYQRLLRFEETIGIVLSIFVFGAIALQVITRFVFHAPLFWTEEAARYLFVWMVAMGAAECVRSRSHISMDVFVLMLPDRLRILLRTLLNMVVVAALLMLVWYGYFGMLRANRVVSVTLGVSEAFLYGALPVGAALMAFRMVIVIIENIRFLITGQSSPDNKDTILVQDSRERSL</sequence>
<dbReference type="EMBL" id="FOVR01000006">
    <property type="protein sequence ID" value="SFO43019.1"/>
    <property type="molecule type" value="Genomic_DNA"/>
</dbReference>
<dbReference type="InterPro" id="IPR007387">
    <property type="entry name" value="TRAP_DctQ"/>
</dbReference>
<keyword evidence="5 9" id="KW-0812">Transmembrane</keyword>
<evidence type="ECO:0000256" key="2">
    <source>
        <dbReference type="ARBA" id="ARBA00022448"/>
    </source>
</evidence>
<keyword evidence="3" id="KW-1003">Cell membrane</keyword>
<dbReference type="RefSeq" id="WP_090072754.1">
    <property type="nucleotide sequence ID" value="NZ_FOVR01000006.1"/>
</dbReference>
<dbReference type="Proteomes" id="UP000199236">
    <property type="component" value="Unassembled WGS sequence"/>
</dbReference>
<feature type="domain" description="Tripartite ATP-independent periplasmic transporters DctQ component" evidence="10">
    <location>
        <begin position="26"/>
        <end position="154"/>
    </location>
</feature>
<dbReference type="PANTHER" id="PTHR35011">
    <property type="entry name" value="2,3-DIKETO-L-GULONATE TRAP TRANSPORTER SMALL PERMEASE PROTEIN YIAM"/>
    <property type="match status" value="1"/>
</dbReference>
<comment type="subunit">
    <text evidence="9">The complex comprises the extracytoplasmic solute receptor protein and the two transmembrane proteins.</text>
</comment>
<proteinExistence type="inferred from homology"/>
<feature type="transmembrane region" description="Helical" evidence="9">
    <location>
        <begin position="129"/>
        <end position="150"/>
    </location>
</feature>
<name>A0A1I5H479_9HYPH</name>
<comment type="similarity">
    <text evidence="8 9">Belongs to the TRAP transporter small permease family.</text>
</comment>